<dbReference type="InterPro" id="IPR039447">
    <property type="entry name" value="UreH-like_TM_dom"/>
</dbReference>
<reference evidence="3 4" key="1">
    <citation type="submission" date="2018-06" db="EMBL/GenBank/DDBJ databases">
        <authorList>
            <consortium name="Pathogen Informatics"/>
            <person name="Doyle S."/>
        </authorList>
    </citation>
    <scope>NUCLEOTIDE SEQUENCE [LARGE SCALE GENOMIC DNA]</scope>
    <source>
        <strain evidence="3 4">NCTC10717</strain>
    </source>
</reference>
<dbReference type="Pfam" id="PF13386">
    <property type="entry name" value="DsbD_2"/>
    <property type="match status" value="1"/>
</dbReference>
<evidence type="ECO:0000313" key="3">
    <source>
        <dbReference type="EMBL" id="SUO96304.1"/>
    </source>
</evidence>
<dbReference type="RefSeq" id="WP_115218205.1">
    <property type="nucleotide sequence ID" value="NZ_UHIA01000004.1"/>
</dbReference>
<keyword evidence="1" id="KW-1133">Transmembrane helix</keyword>
<feature type="transmembrane region" description="Helical" evidence="1">
    <location>
        <begin position="197"/>
        <end position="214"/>
    </location>
</feature>
<dbReference type="PANTHER" id="PTHR42208">
    <property type="entry name" value="HEAVY METAL TRANSPORTER-RELATED"/>
    <property type="match status" value="1"/>
</dbReference>
<organism evidence="3 4">
    <name type="scientific">Suttonella indologenes</name>
    <dbReference type="NCBI Taxonomy" id="13276"/>
    <lineage>
        <taxon>Bacteria</taxon>
        <taxon>Pseudomonadati</taxon>
        <taxon>Pseudomonadota</taxon>
        <taxon>Gammaproteobacteria</taxon>
        <taxon>Cardiobacteriales</taxon>
        <taxon>Cardiobacteriaceae</taxon>
        <taxon>Suttonella</taxon>
    </lineage>
</organism>
<feature type="transmembrane region" description="Helical" evidence="1">
    <location>
        <begin position="133"/>
        <end position="159"/>
    </location>
</feature>
<dbReference type="Proteomes" id="UP000254575">
    <property type="component" value="Unassembled WGS sequence"/>
</dbReference>
<feature type="transmembrane region" description="Helical" evidence="1">
    <location>
        <begin position="84"/>
        <end position="106"/>
    </location>
</feature>
<evidence type="ECO:0000259" key="2">
    <source>
        <dbReference type="Pfam" id="PF13386"/>
    </source>
</evidence>
<keyword evidence="1" id="KW-0472">Membrane</keyword>
<feature type="transmembrane region" description="Helical" evidence="1">
    <location>
        <begin position="6"/>
        <end position="30"/>
    </location>
</feature>
<dbReference type="PANTHER" id="PTHR42208:SF1">
    <property type="entry name" value="HEAVY METAL TRANSPORTER"/>
    <property type="match status" value="1"/>
</dbReference>
<sequence>MNELFPIIFSAFFTGLAGGAHCLGMCGGIGSMLGMHSRLRNQILSYQAGRLFSYTCLGFFCGWLLPLIGIHPGMGDTGLWIRRISSLIIAAIGLMQVFNIAPLRLLERYGYRLWQPLNRFLQQLLPIRSHADAFIVGSLWGLLPCGLIYAALAIAISRAQALESAAVMLSFGLGTLPAMLGISLFSRQIAQALAHTHLRRVLGLLIMLMAAWAWH</sequence>
<evidence type="ECO:0000256" key="1">
    <source>
        <dbReference type="SAM" id="Phobius"/>
    </source>
</evidence>
<feature type="transmembrane region" description="Helical" evidence="1">
    <location>
        <begin position="165"/>
        <end position="185"/>
    </location>
</feature>
<dbReference type="EMBL" id="UHIA01000004">
    <property type="protein sequence ID" value="SUO96304.1"/>
    <property type="molecule type" value="Genomic_DNA"/>
</dbReference>
<gene>
    <name evidence="3" type="ORF">NCTC10717_00935</name>
</gene>
<keyword evidence="1" id="KW-0812">Transmembrane</keyword>
<dbReference type="OrthoDB" id="9798690at2"/>
<protein>
    <submittedName>
        <fullName evidence="3">Uncharacterized conserved protein</fullName>
    </submittedName>
</protein>
<feature type="transmembrane region" description="Helical" evidence="1">
    <location>
        <begin position="51"/>
        <end position="72"/>
    </location>
</feature>
<feature type="domain" description="Urease accessory protein UreH-like transmembrane" evidence="2">
    <location>
        <begin position="11"/>
        <end position="212"/>
    </location>
</feature>
<accession>A0A380MVU3</accession>
<dbReference type="AlphaFoldDB" id="A0A380MVU3"/>
<name>A0A380MVU3_9GAMM</name>
<keyword evidence="4" id="KW-1185">Reference proteome</keyword>
<evidence type="ECO:0000313" key="4">
    <source>
        <dbReference type="Proteomes" id="UP000254575"/>
    </source>
</evidence>
<proteinExistence type="predicted"/>